<dbReference type="EMBL" id="VIRS01000037">
    <property type="protein sequence ID" value="TQS40634.1"/>
    <property type="molecule type" value="Genomic_DNA"/>
</dbReference>
<dbReference type="GO" id="GO:0019262">
    <property type="term" value="P:N-acetylneuraminate catabolic process"/>
    <property type="evidence" value="ECO:0007669"/>
    <property type="project" value="TreeGrafter"/>
</dbReference>
<dbReference type="InParanoid" id="A0A545AH42"/>
<evidence type="ECO:0000256" key="1">
    <source>
        <dbReference type="ARBA" id="ARBA00023239"/>
    </source>
</evidence>
<dbReference type="PIRSF" id="PIRSF001365">
    <property type="entry name" value="DHDPS"/>
    <property type="match status" value="1"/>
</dbReference>
<evidence type="ECO:0000256" key="4">
    <source>
        <dbReference type="PIRSR" id="PIRSR001365-2"/>
    </source>
</evidence>
<evidence type="ECO:0000313" key="6">
    <source>
        <dbReference type="Proteomes" id="UP000317982"/>
    </source>
</evidence>
<dbReference type="Proteomes" id="UP000317982">
    <property type="component" value="Unassembled WGS sequence"/>
</dbReference>
<protein>
    <submittedName>
        <fullName evidence="5">Dihydrodipicolinate synthase family protein</fullName>
    </submittedName>
</protein>
<proteinExistence type="inferred from homology"/>
<dbReference type="Gene3D" id="3.20.20.70">
    <property type="entry name" value="Aldolase class I"/>
    <property type="match status" value="1"/>
</dbReference>
<dbReference type="OrthoDB" id="3175637at2"/>
<evidence type="ECO:0000256" key="3">
    <source>
        <dbReference type="PIRSR" id="PIRSR001365-1"/>
    </source>
</evidence>
<dbReference type="InterPro" id="IPR002220">
    <property type="entry name" value="DapA-like"/>
</dbReference>
<dbReference type="GO" id="GO:0008747">
    <property type="term" value="F:N-acetylneuraminate lyase activity"/>
    <property type="evidence" value="ECO:0007669"/>
    <property type="project" value="TreeGrafter"/>
</dbReference>
<organism evidence="5 6">
    <name type="scientific">Cryptosporangium phraense</name>
    <dbReference type="NCBI Taxonomy" id="2593070"/>
    <lineage>
        <taxon>Bacteria</taxon>
        <taxon>Bacillati</taxon>
        <taxon>Actinomycetota</taxon>
        <taxon>Actinomycetes</taxon>
        <taxon>Cryptosporangiales</taxon>
        <taxon>Cryptosporangiaceae</taxon>
        <taxon>Cryptosporangium</taxon>
    </lineage>
</organism>
<dbReference type="AlphaFoldDB" id="A0A545AH42"/>
<feature type="binding site" evidence="4">
    <location>
        <position position="204"/>
    </location>
    <ligand>
        <name>pyruvate</name>
        <dbReference type="ChEBI" id="CHEBI:15361"/>
    </ligand>
</feature>
<gene>
    <name evidence="5" type="ORF">FL583_33870</name>
</gene>
<reference evidence="5 6" key="1">
    <citation type="submission" date="2019-07" db="EMBL/GenBank/DDBJ databases">
        <title>Cryptosporangium phraense sp. nov., isolated from plant litter.</title>
        <authorList>
            <person name="Suriyachadkun C."/>
        </authorList>
    </citation>
    <scope>NUCLEOTIDE SEQUENCE [LARGE SCALE GENOMIC DNA]</scope>
    <source>
        <strain evidence="5 6">A-T 5661</strain>
    </source>
</reference>
<sequence>MKLSGVIPPVCTPRGADGALDRASLSRLCHHLVDDGVSGLFVGGSSGETALLDASTRLAALDVAVEAAAGRVPVLYGVIETGTARVLEAARPAAAHGAAAIVATVPFYVAPHPAEILAHFEALAGGELPVVAYDIPSATHVRLEPAVSIALAREGYAIGLKDSSGDLAGMRSVVNAVRDLPFSVLTGSETMADIALDLGADGIVPGLGNVDPAGYVRLYSAARAGDRVAAAAEQARLTKLFGIVDVADRTRIGFTAGALGAFKEALAYQGWIDSPSMWPPLGALDDVEKKAVRELVAQASGRGGGLG</sequence>
<comment type="caution">
    <text evidence="5">The sequence shown here is derived from an EMBL/GenBank/DDBJ whole genome shotgun (WGS) entry which is preliminary data.</text>
</comment>
<evidence type="ECO:0000313" key="5">
    <source>
        <dbReference type="EMBL" id="TQS40634.1"/>
    </source>
</evidence>
<dbReference type="RefSeq" id="WP_142708973.1">
    <property type="nucleotide sequence ID" value="NZ_VIRS01000037.1"/>
</dbReference>
<dbReference type="SMART" id="SM01130">
    <property type="entry name" value="DHDPS"/>
    <property type="match status" value="1"/>
</dbReference>
<dbReference type="SUPFAM" id="SSF51569">
    <property type="entry name" value="Aldolase"/>
    <property type="match status" value="1"/>
</dbReference>
<dbReference type="InterPro" id="IPR013785">
    <property type="entry name" value="Aldolase_TIM"/>
</dbReference>
<feature type="active site" description="Schiff-base intermediate with substrate" evidence="3">
    <location>
        <position position="161"/>
    </location>
</feature>
<comment type="similarity">
    <text evidence="2">Belongs to the DapA family.</text>
</comment>
<keyword evidence="1 2" id="KW-0456">Lyase</keyword>
<feature type="active site" description="Proton donor/acceptor" evidence="3">
    <location>
        <position position="133"/>
    </location>
</feature>
<keyword evidence="6" id="KW-1185">Reference proteome</keyword>
<accession>A0A545AH42</accession>
<name>A0A545AH42_9ACTN</name>
<dbReference type="PANTHER" id="PTHR42849:SF1">
    <property type="entry name" value="N-ACETYLNEURAMINATE LYASE"/>
    <property type="match status" value="1"/>
</dbReference>
<evidence type="ECO:0000256" key="2">
    <source>
        <dbReference type="PIRNR" id="PIRNR001365"/>
    </source>
</evidence>
<dbReference type="PRINTS" id="PR00146">
    <property type="entry name" value="DHPICSNTHASE"/>
</dbReference>
<dbReference type="PANTHER" id="PTHR42849">
    <property type="entry name" value="N-ACETYLNEURAMINATE LYASE"/>
    <property type="match status" value="1"/>
</dbReference>
<dbReference type="CDD" id="cd00408">
    <property type="entry name" value="DHDPS-like"/>
    <property type="match status" value="1"/>
</dbReference>
<dbReference type="Pfam" id="PF00701">
    <property type="entry name" value="DHDPS"/>
    <property type="match status" value="1"/>
</dbReference>
<dbReference type="GO" id="GO:0005829">
    <property type="term" value="C:cytosol"/>
    <property type="evidence" value="ECO:0007669"/>
    <property type="project" value="TreeGrafter"/>
</dbReference>